<evidence type="ECO:0000313" key="2">
    <source>
        <dbReference type="Proteomes" id="UP000076858"/>
    </source>
</evidence>
<comment type="caution">
    <text evidence="1">The sequence shown here is derived from an EMBL/GenBank/DDBJ whole genome shotgun (WGS) entry which is preliminary data.</text>
</comment>
<organism evidence="1 2">
    <name type="scientific">Daphnia magna</name>
    <dbReference type="NCBI Taxonomy" id="35525"/>
    <lineage>
        <taxon>Eukaryota</taxon>
        <taxon>Metazoa</taxon>
        <taxon>Ecdysozoa</taxon>
        <taxon>Arthropoda</taxon>
        <taxon>Crustacea</taxon>
        <taxon>Branchiopoda</taxon>
        <taxon>Diplostraca</taxon>
        <taxon>Cladocera</taxon>
        <taxon>Anomopoda</taxon>
        <taxon>Daphniidae</taxon>
        <taxon>Daphnia</taxon>
    </lineage>
</organism>
<dbReference type="EMBL" id="LRGB01024521">
    <property type="protein sequence ID" value="KZR96559.1"/>
    <property type="molecule type" value="Genomic_DNA"/>
</dbReference>
<reference evidence="1 2" key="1">
    <citation type="submission" date="2016-03" db="EMBL/GenBank/DDBJ databases">
        <title>EvidentialGene: Evidence-directed Construction of Genes on Genomes.</title>
        <authorList>
            <person name="Gilbert D.G."/>
            <person name="Choi J.-H."/>
            <person name="Mockaitis K."/>
            <person name="Colbourne J."/>
            <person name="Pfrender M."/>
        </authorList>
    </citation>
    <scope>NUCLEOTIDE SEQUENCE [LARGE SCALE GENOMIC DNA]</scope>
    <source>
        <strain evidence="1 2">Xinb3</strain>
        <tissue evidence="1">Complete organism</tissue>
    </source>
</reference>
<proteinExistence type="predicted"/>
<keyword evidence="2" id="KW-1185">Reference proteome</keyword>
<dbReference type="Proteomes" id="UP000076858">
    <property type="component" value="Unassembled WGS sequence"/>
</dbReference>
<accession>A0A164E946</accession>
<dbReference type="AlphaFoldDB" id="A0A164E946"/>
<protein>
    <submittedName>
        <fullName evidence="1">Uncharacterized protein</fullName>
    </submittedName>
</protein>
<gene>
    <name evidence="1" type="ORF">APZ42_009038</name>
</gene>
<name>A0A164E946_9CRUS</name>
<evidence type="ECO:0000313" key="1">
    <source>
        <dbReference type="EMBL" id="KZR96559.1"/>
    </source>
</evidence>
<sequence length="52" mass="6248">MYQLSTPKEKMMLQEVVMKLVVTMEIAVAIGRRKHLDFFEEKKVLFFLLHYS</sequence>